<reference evidence="2 3" key="1">
    <citation type="journal article" date="2003" name="Nature">
        <title>Genome divergence in two Prochlorococcus ecotypes reflects oceanic niche differentiation.</title>
        <authorList>
            <person name="Rocap G."/>
            <person name="Larimer F.W."/>
            <person name="Lamerdin J.E."/>
            <person name="Malfatti S."/>
            <person name="Chain P."/>
            <person name="Ahlgren N.A."/>
            <person name="Arellano A."/>
            <person name="Coleman M."/>
            <person name="Hauser L."/>
            <person name="Hess W.R."/>
            <person name="Johnson Z.I."/>
            <person name="Land M.L."/>
            <person name="Lindell D."/>
            <person name="Post A.F."/>
            <person name="Regala W."/>
            <person name="Shah M."/>
            <person name="Shaw S.L."/>
            <person name="Steglich C."/>
            <person name="Sullivan M.B."/>
            <person name="Ting C.S."/>
            <person name="Tolonen A."/>
            <person name="Webb E.A."/>
            <person name="Zinser E.R."/>
            <person name="Chisholm S.W."/>
        </authorList>
    </citation>
    <scope>NUCLEOTIDE SEQUENCE [LARGE SCALE GENOMIC DNA]</scope>
    <source>
        <strain evidence="3">MIT 9313</strain>
    </source>
</reference>
<accession>Q7V6U8</accession>
<dbReference type="AlphaFoldDB" id="Q7V6U8"/>
<sequence>MSNIRFILRLKKGAVHCIKIKNLLHISQYSIICANIILALKTQIRANMKVGFVTIIVLAAGVMLFLFFTSYHSAFEADQACHFIKWESYKESLEFGCDHDLETNQWILYQEGSNHEPAKVIKRFRY</sequence>
<dbReference type="KEGG" id="pmt:PMT_1041"/>
<name>Q7V6U8_PROMM</name>
<feature type="transmembrane region" description="Helical" evidence="1">
    <location>
        <begin position="50"/>
        <end position="71"/>
    </location>
</feature>
<dbReference type="HOGENOM" id="CLU_1979552_0_0_3"/>
<keyword evidence="3" id="KW-1185">Reference proteome</keyword>
<gene>
    <name evidence="2" type="ordered locus">PMT_1041</name>
</gene>
<keyword evidence="1" id="KW-0472">Membrane</keyword>
<evidence type="ECO:0000313" key="3">
    <source>
        <dbReference type="Proteomes" id="UP000001423"/>
    </source>
</evidence>
<proteinExistence type="predicted"/>
<keyword evidence="1" id="KW-1133">Transmembrane helix</keyword>
<protein>
    <submittedName>
        <fullName evidence="2">Uncharacterized protein</fullName>
    </submittedName>
</protein>
<dbReference type="EMBL" id="BX548175">
    <property type="protein sequence ID" value="CAE21216.1"/>
    <property type="molecule type" value="Genomic_DNA"/>
</dbReference>
<organism evidence="2 3">
    <name type="scientific">Prochlorococcus marinus (strain MIT 9313)</name>
    <dbReference type="NCBI Taxonomy" id="74547"/>
    <lineage>
        <taxon>Bacteria</taxon>
        <taxon>Bacillati</taxon>
        <taxon>Cyanobacteriota</taxon>
        <taxon>Cyanophyceae</taxon>
        <taxon>Synechococcales</taxon>
        <taxon>Prochlorococcaceae</taxon>
        <taxon>Prochlorococcus</taxon>
    </lineage>
</organism>
<evidence type="ECO:0000256" key="1">
    <source>
        <dbReference type="SAM" id="Phobius"/>
    </source>
</evidence>
<keyword evidence="1" id="KW-0812">Transmembrane</keyword>
<dbReference type="Proteomes" id="UP000001423">
    <property type="component" value="Chromosome"/>
</dbReference>
<evidence type="ECO:0000313" key="2">
    <source>
        <dbReference type="EMBL" id="CAE21216.1"/>
    </source>
</evidence>